<proteinExistence type="predicted"/>
<keyword evidence="1" id="KW-0645">Protease</keyword>
<gene>
    <name evidence="1" type="primary">PEP7</name>
    <name evidence="1" type="ORF">EV182_003591</name>
</gene>
<comment type="caution">
    <text evidence="1">The sequence shown here is derived from an EMBL/GenBank/DDBJ whole genome shotgun (WGS) entry which is preliminary data.</text>
</comment>
<dbReference type="Proteomes" id="UP001145114">
    <property type="component" value="Unassembled WGS sequence"/>
</dbReference>
<protein>
    <submittedName>
        <fullName evidence="1">Carboxypeptidase Y-deficient</fullName>
    </submittedName>
</protein>
<evidence type="ECO:0000313" key="1">
    <source>
        <dbReference type="EMBL" id="KAJ1678662.1"/>
    </source>
</evidence>
<name>A0ACC1HR02_9FUNG</name>
<keyword evidence="1" id="KW-0378">Hydrolase</keyword>
<dbReference type="EMBL" id="JAMZIH010000956">
    <property type="protein sequence ID" value="KAJ1678662.1"/>
    <property type="molecule type" value="Genomic_DNA"/>
</dbReference>
<reference evidence="1" key="1">
    <citation type="submission" date="2022-06" db="EMBL/GenBank/DDBJ databases">
        <title>Phylogenomic reconstructions and comparative analyses of Kickxellomycotina fungi.</title>
        <authorList>
            <person name="Reynolds N.K."/>
            <person name="Stajich J.E."/>
            <person name="Barry K."/>
            <person name="Grigoriev I.V."/>
            <person name="Crous P."/>
            <person name="Smith M.E."/>
        </authorList>
    </citation>
    <scope>NUCLEOTIDE SEQUENCE</scope>
    <source>
        <strain evidence="1">RSA 2271</strain>
    </source>
</reference>
<sequence>LSEIYAKFDRSKGNAALLRSKTLQELEQTVVAWQDNSSAREFVCSLPECLKSITIPLPNTQGEFSSEHTAVARACCDCEHVLLRQKERLYRDATEPAVVKLYDELSRTQRQIEEYLPRFHSLMYRLNAEPVGVEGGVDIQRARHIRKSLMDAFNNLDLLSKKILQLPATTPTETKLHQAIRFAVAKYLQQHMFPLSMLPKVLQKPSADPRGTRSTTSLSQHSSSPNPSEPRIITYSALTGDDRSVASSQSNDHQQPQKYPSGPQIFPTESAPALTQSLSSAASSTTTAATPNKQRSTRSAPLIHKYQMRQQQQPRPSSVIQSLGSTVTDTVGGTISTLASYVRWGGHNGQLPLLSSSSSFTAAAEIDPEREGRAQALDPKERQFQLRILREQHELIVGFIREATKQRRLDDVRTLTENLLELEAEMAALERYIEPDAGEVAV</sequence>
<feature type="non-terminal residue" evidence="1">
    <location>
        <position position="1"/>
    </location>
</feature>
<keyword evidence="1" id="KW-0121">Carboxypeptidase</keyword>
<evidence type="ECO:0000313" key="2">
    <source>
        <dbReference type="Proteomes" id="UP001145114"/>
    </source>
</evidence>
<keyword evidence="2" id="KW-1185">Reference proteome</keyword>
<organism evidence="1 2">
    <name type="scientific">Spiromyces aspiralis</name>
    <dbReference type="NCBI Taxonomy" id="68401"/>
    <lineage>
        <taxon>Eukaryota</taxon>
        <taxon>Fungi</taxon>
        <taxon>Fungi incertae sedis</taxon>
        <taxon>Zoopagomycota</taxon>
        <taxon>Kickxellomycotina</taxon>
        <taxon>Kickxellomycetes</taxon>
        <taxon>Kickxellales</taxon>
        <taxon>Kickxellaceae</taxon>
        <taxon>Spiromyces</taxon>
    </lineage>
</organism>
<accession>A0ACC1HR02</accession>